<dbReference type="InterPro" id="IPR050832">
    <property type="entry name" value="Bact_Acetyltransf"/>
</dbReference>
<dbReference type="PANTHER" id="PTHR43877">
    <property type="entry name" value="AMINOALKYLPHOSPHONATE N-ACETYLTRANSFERASE-RELATED-RELATED"/>
    <property type="match status" value="1"/>
</dbReference>
<protein>
    <submittedName>
        <fullName evidence="4">GNAT family N-acetyltransferase</fullName>
    </submittedName>
</protein>
<name>A0ABR7J2C2_9FLAO</name>
<evidence type="ECO:0000259" key="3">
    <source>
        <dbReference type="PROSITE" id="PS51186"/>
    </source>
</evidence>
<dbReference type="InterPro" id="IPR000182">
    <property type="entry name" value="GNAT_dom"/>
</dbReference>
<evidence type="ECO:0000313" key="5">
    <source>
        <dbReference type="Proteomes" id="UP000605990"/>
    </source>
</evidence>
<evidence type="ECO:0000256" key="2">
    <source>
        <dbReference type="ARBA" id="ARBA00023315"/>
    </source>
</evidence>
<evidence type="ECO:0000313" key="4">
    <source>
        <dbReference type="EMBL" id="MBC5836165.1"/>
    </source>
</evidence>
<reference evidence="4 5" key="1">
    <citation type="submission" date="2020-08" db="EMBL/GenBank/DDBJ databases">
        <title>Description of novel Flavobacterium F-408 isolate.</title>
        <authorList>
            <person name="Saticioglu I.B."/>
            <person name="Duman M."/>
            <person name="Altun S."/>
        </authorList>
    </citation>
    <scope>NUCLEOTIDE SEQUENCE [LARGE SCALE GENOMIC DNA]</scope>
    <source>
        <strain evidence="4 5">F-408</strain>
    </source>
</reference>
<accession>A0ABR7J2C2</accession>
<organism evidence="4 5">
    <name type="scientific">Flavobacterium bernardetii</name>
    <dbReference type="NCBI Taxonomy" id="2813823"/>
    <lineage>
        <taxon>Bacteria</taxon>
        <taxon>Pseudomonadati</taxon>
        <taxon>Bacteroidota</taxon>
        <taxon>Flavobacteriia</taxon>
        <taxon>Flavobacteriales</taxon>
        <taxon>Flavobacteriaceae</taxon>
        <taxon>Flavobacterium</taxon>
    </lineage>
</organism>
<dbReference type="PROSITE" id="PS51186">
    <property type="entry name" value="GNAT"/>
    <property type="match status" value="1"/>
</dbReference>
<keyword evidence="1" id="KW-0808">Transferase</keyword>
<keyword evidence="2" id="KW-0012">Acyltransferase</keyword>
<dbReference type="Pfam" id="PF00583">
    <property type="entry name" value="Acetyltransf_1"/>
    <property type="match status" value="1"/>
</dbReference>
<dbReference type="InterPro" id="IPR016181">
    <property type="entry name" value="Acyl_CoA_acyltransferase"/>
</dbReference>
<sequence>MFDKYRIFYKQPSDIELAKQYLKNRLANNEAQIFVAYDNETTELLGFTLLYARFSSVSAIKNWHIGDLYVEPNQRKRGTGQKLLKTAIDFATEHKAKFVSLNTAKDNFTAQKVYEDFGFAKQDYLPEYLYYQFDL</sequence>
<dbReference type="CDD" id="cd04301">
    <property type="entry name" value="NAT_SF"/>
    <property type="match status" value="1"/>
</dbReference>
<dbReference type="SUPFAM" id="SSF55729">
    <property type="entry name" value="Acyl-CoA N-acyltransferases (Nat)"/>
    <property type="match status" value="1"/>
</dbReference>
<dbReference type="Proteomes" id="UP000605990">
    <property type="component" value="Unassembled WGS sequence"/>
</dbReference>
<dbReference type="EMBL" id="JACRUN010000012">
    <property type="protein sequence ID" value="MBC5836165.1"/>
    <property type="molecule type" value="Genomic_DNA"/>
</dbReference>
<gene>
    <name evidence="4" type="ORF">H8R27_14840</name>
</gene>
<comment type="caution">
    <text evidence="4">The sequence shown here is derived from an EMBL/GenBank/DDBJ whole genome shotgun (WGS) entry which is preliminary data.</text>
</comment>
<dbReference type="Gene3D" id="3.40.630.30">
    <property type="match status" value="1"/>
</dbReference>
<feature type="domain" description="N-acetyltransferase" evidence="3">
    <location>
        <begin position="1"/>
        <end position="135"/>
    </location>
</feature>
<evidence type="ECO:0000256" key="1">
    <source>
        <dbReference type="ARBA" id="ARBA00022679"/>
    </source>
</evidence>
<dbReference type="PANTHER" id="PTHR43877:SF2">
    <property type="entry name" value="AMINOALKYLPHOSPHONATE N-ACETYLTRANSFERASE-RELATED"/>
    <property type="match status" value="1"/>
</dbReference>
<keyword evidence="5" id="KW-1185">Reference proteome</keyword>
<proteinExistence type="predicted"/>